<sequence>SSVVDLNPPARVELRDHARSVPAAVQPDRPKVVSGPDKGPLYSNDATLVEGLRSALYAGKIGEITVKRHVDILFGFGHWLVENNKPGIADRLHDSSLDRDRKEYEIRGGGPSAVAGSLGRLKTWAGGAPVVGRPALNPHPADAVLIREYTAALIKAYEAAPTGPKPRTVEVYGSALRRFSQCLVENKKPGIADRLHERSLDEDAKRYMKTADISALTHLRKFALGREIALAARPEDAVGMEARAIGDAAAQTAAQAHGHAGEQGPISRAQQVAPAPFERHLGKKREAQDGLTSTLDRSNLVNSGGVIINNEHYTALLRPAKRQRTDNPQSRAMGRQLSEATTTSISQASDQARADLMASFRSRERSDAGR</sequence>
<reference evidence="1 2" key="1">
    <citation type="journal article" date="2024" name="Proc. Natl. Acad. Sci. U.S.A.">
        <title>The evolutionary genomics of adaptation to stress in wild rhizobium bacteria.</title>
        <authorList>
            <person name="Kehlet-Delgado H."/>
            <person name="Montoya A.P."/>
            <person name="Jensen K.T."/>
            <person name="Wendlandt C.E."/>
            <person name="Dexheimer C."/>
            <person name="Roberts M."/>
            <person name="Torres Martinez L."/>
            <person name="Friesen M.L."/>
            <person name="Griffitts J.S."/>
            <person name="Porter S.S."/>
        </authorList>
    </citation>
    <scope>NUCLEOTIDE SEQUENCE [LARGE SCALE GENOMIC DNA]</scope>
    <source>
        <strain evidence="1 2">M0468</strain>
    </source>
</reference>
<gene>
    <name evidence="1" type="ORF">NKI81_30975</name>
</gene>
<dbReference type="Proteomes" id="UP001480082">
    <property type="component" value="Unassembled WGS sequence"/>
</dbReference>
<name>A0ACC6T8N8_9HYPH</name>
<comment type="caution">
    <text evidence="1">The sequence shown here is derived from an EMBL/GenBank/DDBJ whole genome shotgun (WGS) entry which is preliminary data.</text>
</comment>
<dbReference type="EMBL" id="JAMYRI010000033">
    <property type="protein sequence ID" value="MER9288274.1"/>
    <property type="molecule type" value="Genomic_DNA"/>
</dbReference>
<keyword evidence="2" id="KW-1185">Reference proteome</keyword>
<proteinExistence type="predicted"/>
<accession>A0ACC6T8N8</accession>
<evidence type="ECO:0000313" key="2">
    <source>
        <dbReference type="Proteomes" id="UP001480082"/>
    </source>
</evidence>
<organism evidence="1 2">
    <name type="scientific">Mesorhizobium australicum</name>
    <dbReference type="NCBI Taxonomy" id="536018"/>
    <lineage>
        <taxon>Bacteria</taxon>
        <taxon>Pseudomonadati</taxon>
        <taxon>Pseudomonadota</taxon>
        <taxon>Alphaproteobacteria</taxon>
        <taxon>Hyphomicrobiales</taxon>
        <taxon>Phyllobacteriaceae</taxon>
        <taxon>Mesorhizobium</taxon>
    </lineage>
</organism>
<evidence type="ECO:0000313" key="1">
    <source>
        <dbReference type="EMBL" id="MER9288274.1"/>
    </source>
</evidence>
<protein>
    <submittedName>
        <fullName evidence="1">Uncharacterized protein</fullName>
    </submittedName>
</protein>
<feature type="non-terminal residue" evidence="1">
    <location>
        <position position="1"/>
    </location>
</feature>